<dbReference type="GeneID" id="20318685"/>
<dbReference type="AlphaFoldDB" id="A0A075AGH2"/>
<organism evidence="1 2">
    <name type="scientific">Opisthorchis viverrini</name>
    <name type="common">Southeast Asian liver fluke</name>
    <dbReference type="NCBI Taxonomy" id="6198"/>
    <lineage>
        <taxon>Eukaryota</taxon>
        <taxon>Metazoa</taxon>
        <taxon>Spiralia</taxon>
        <taxon>Lophotrochozoa</taxon>
        <taxon>Platyhelminthes</taxon>
        <taxon>Trematoda</taxon>
        <taxon>Digenea</taxon>
        <taxon>Opisthorchiida</taxon>
        <taxon>Opisthorchiata</taxon>
        <taxon>Opisthorchiidae</taxon>
        <taxon>Opisthorchis</taxon>
    </lineage>
</organism>
<dbReference type="KEGG" id="ovi:T265_04503"/>
<dbReference type="EMBL" id="KL596693">
    <property type="protein sequence ID" value="KER28714.1"/>
    <property type="molecule type" value="Genomic_DNA"/>
</dbReference>
<protein>
    <submittedName>
        <fullName evidence="1">Uncharacterized protein</fullName>
    </submittedName>
</protein>
<evidence type="ECO:0000313" key="1">
    <source>
        <dbReference type="EMBL" id="KER28714.1"/>
    </source>
</evidence>
<gene>
    <name evidence="1" type="ORF">T265_04503</name>
</gene>
<dbReference type="Proteomes" id="UP000054324">
    <property type="component" value="Unassembled WGS sequence"/>
</dbReference>
<keyword evidence="2" id="KW-1185">Reference proteome</keyword>
<name>A0A075AGH2_OPIVI</name>
<reference evidence="1 2" key="1">
    <citation type="submission" date="2013-11" db="EMBL/GenBank/DDBJ databases">
        <title>Opisthorchis viverrini - life in the bile duct.</title>
        <authorList>
            <person name="Young N.D."/>
            <person name="Nagarajan N."/>
            <person name="Lin S.J."/>
            <person name="Korhonen P.K."/>
            <person name="Jex A.R."/>
            <person name="Hall R.S."/>
            <person name="Safavi-Hemami H."/>
            <person name="Kaewkong W."/>
            <person name="Bertrand D."/>
            <person name="Gao S."/>
            <person name="Seet Q."/>
            <person name="Wongkham S."/>
            <person name="Teh B.T."/>
            <person name="Wongkham C."/>
            <person name="Intapan P.M."/>
            <person name="Maleewong W."/>
            <person name="Yang X."/>
            <person name="Hu M."/>
            <person name="Wang Z."/>
            <person name="Hofmann A."/>
            <person name="Sternberg P.W."/>
            <person name="Tan P."/>
            <person name="Wang J."/>
            <person name="Gasser R.B."/>
        </authorList>
    </citation>
    <scope>NUCLEOTIDE SEQUENCE [LARGE SCALE GENOMIC DNA]</scope>
</reference>
<sequence length="109" mass="12362">MAWVYIMPPENRNPMTVVPDDPYPSMAPKQLPACMRLSTDEPGPQFASKQLHRHLGLCEDTQNNYFRLVYNESKWHHYCQGTNFQKVSSKQTAYKGVEGLAAGIHGVPL</sequence>
<proteinExistence type="predicted"/>
<accession>A0A075AGH2</accession>
<dbReference type="CTD" id="20318685"/>
<evidence type="ECO:0000313" key="2">
    <source>
        <dbReference type="Proteomes" id="UP000054324"/>
    </source>
</evidence>
<dbReference type="RefSeq" id="XP_009167522.1">
    <property type="nucleotide sequence ID" value="XM_009169258.1"/>
</dbReference>